<evidence type="ECO:0000313" key="3">
    <source>
        <dbReference type="Proteomes" id="UP000293433"/>
    </source>
</evidence>
<keyword evidence="1" id="KW-1133">Transmembrane helix</keyword>
<dbReference type="Proteomes" id="UP000293433">
    <property type="component" value="Unassembled WGS sequence"/>
</dbReference>
<dbReference type="EMBL" id="SGWV01000008">
    <property type="protein sequence ID" value="RZS56552.1"/>
    <property type="molecule type" value="Genomic_DNA"/>
</dbReference>
<dbReference type="InterPro" id="IPR011990">
    <property type="entry name" value="TPR-like_helical_dom_sf"/>
</dbReference>
<dbReference type="SUPFAM" id="SSF48452">
    <property type="entry name" value="TPR-like"/>
    <property type="match status" value="1"/>
</dbReference>
<protein>
    <recommendedName>
        <fullName evidence="4">Tetratricopeptide repeat protein</fullName>
    </recommendedName>
</protein>
<comment type="caution">
    <text evidence="2">The sequence shown here is derived from an EMBL/GenBank/DDBJ whole genome shotgun (WGS) entry which is preliminary data.</text>
</comment>
<dbReference type="OrthoDB" id="9815894at2"/>
<dbReference type="Gene3D" id="1.25.40.10">
    <property type="entry name" value="Tetratricopeptide repeat domain"/>
    <property type="match status" value="1"/>
</dbReference>
<accession>A0A4Q7LQZ2</accession>
<keyword evidence="1" id="KW-0472">Membrane</keyword>
<feature type="transmembrane region" description="Helical" evidence="1">
    <location>
        <begin position="20"/>
        <end position="39"/>
    </location>
</feature>
<sequence>MDDAQIASTLSELQRSSKTSLGMVLLGAACLIGALVYSATRLAPLEARLAEMDVKLAERQVLLEQADARLKQTVDSFELFQVGTRFLINRQYPEALAALEEYTQRFPDSSEAHGILGYAQLRQALFLTAEAKGAAPGAEVPRALAASEQHLRRAIELAQGRPDQVVRPWPAYNLSLLLMQTGRKEEALRNVTDLLKADPGMVRWLCGDGQFRPMRLDAALADRFVEQVEAAARSQSLSECWVTKAPVAKVKPKA</sequence>
<proteinExistence type="predicted"/>
<keyword evidence="3" id="KW-1185">Reference proteome</keyword>
<keyword evidence="1" id="KW-0812">Transmembrane</keyword>
<reference evidence="2 3" key="1">
    <citation type="submission" date="2019-02" db="EMBL/GenBank/DDBJ databases">
        <title>Genomic Encyclopedia of Type Strains, Phase IV (KMG-IV): sequencing the most valuable type-strain genomes for metagenomic binning, comparative biology and taxonomic classification.</title>
        <authorList>
            <person name="Goeker M."/>
        </authorList>
    </citation>
    <scope>NUCLEOTIDE SEQUENCE [LARGE SCALE GENOMIC DNA]</scope>
    <source>
        <strain evidence="2 3">DSM 10617</strain>
    </source>
</reference>
<evidence type="ECO:0000313" key="2">
    <source>
        <dbReference type="EMBL" id="RZS56552.1"/>
    </source>
</evidence>
<name>A0A4Q7LQZ2_9BURK</name>
<evidence type="ECO:0000256" key="1">
    <source>
        <dbReference type="SAM" id="Phobius"/>
    </source>
</evidence>
<gene>
    <name evidence="2" type="ORF">EV685_1101</name>
</gene>
<dbReference type="RefSeq" id="WP_130481010.1">
    <property type="nucleotide sequence ID" value="NZ_SGWV01000008.1"/>
</dbReference>
<organism evidence="2 3">
    <name type="scientific">Sphaerotilus mobilis</name>
    <dbReference type="NCBI Taxonomy" id="47994"/>
    <lineage>
        <taxon>Bacteria</taxon>
        <taxon>Pseudomonadati</taxon>
        <taxon>Pseudomonadota</taxon>
        <taxon>Betaproteobacteria</taxon>
        <taxon>Burkholderiales</taxon>
        <taxon>Sphaerotilaceae</taxon>
        <taxon>Sphaerotilus</taxon>
    </lineage>
</organism>
<evidence type="ECO:0008006" key="4">
    <source>
        <dbReference type="Google" id="ProtNLM"/>
    </source>
</evidence>
<dbReference type="AlphaFoldDB" id="A0A4Q7LQZ2"/>